<dbReference type="Pfam" id="PF00024">
    <property type="entry name" value="PAN_1"/>
    <property type="match status" value="1"/>
</dbReference>
<dbReference type="EMBL" id="CP051143">
    <property type="protein sequence ID" value="QIX02409.1"/>
    <property type="molecule type" value="Genomic_DNA"/>
</dbReference>
<evidence type="ECO:0008006" key="8">
    <source>
        <dbReference type="Google" id="ProtNLM"/>
    </source>
</evidence>
<dbReference type="InterPro" id="IPR015202">
    <property type="entry name" value="GO-like_E_set"/>
</dbReference>
<dbReference type="Pfam" id="PF07250">
    <property type="entry name" value="Glyoxal_oxid_N"/>
    <property type="match status" value="1"/>
</dbReference>
<sequence length="645" mass="69124">MLLLVVSTILGISLATPAEIYKSGYASQAHSGVTKQKIETIRSSPQFARDEPVVSCPAAEQDVTSSRGRGYAICQDTDFAGDATQVQDFTQSAFDCMLQCDSFAGCTRASYNATRQTCYLKGTNGPWVFAGGMQSIRLINETSVFTGNTKIGQWSPAVSLPVIPAGAFIVPEQPKSYRIMAFSSWTATEFAGPSGMTQFADYNWASGAVSPRNVTNTHHDMFCPGMSFLANGTMLVSGGSDAEAVSFYDYSTNGWTRGPNMSIARGYQSSATLSDGSVFTIGGSWSGGTGGQNGVPLKNGEVYDPKANTWTILPGCEVVPMLTTYDAEGPWREDNHGWLYGWRNNSVFQAGPSKTMHWYGTTGSGSVQEAGTRDAQDDTMCGVHVMYDIGKIFSAGGSQSYTNSPAFKRAHLITIDQPYQPATVEVLPDMAFERGFANVVVLPNGQVLITGGQSTSITFSDAQSVFAPELWDPVTKNFTIMAPATIPRNYHSVSLLLADGRVWSAGGGLCSVNMASCAAEDHLDGEIYAPPYLFHDDGSAAQRPRIVALESDTDATGWRVVVGGTLSIDMDTADNHTFALIRTGSSTHSTNTDQRRVPITATQQNNIFTAQLPNDPGILIPGFWYLFAMNAAGVPCEALTVQITT</sequence>
<dbReference type="SUPFAM" id="SSF81296">
    <property type="entry name" value="E set domains"/>
    <property type="match status" value="1"/>
</dbReference>
<evidence type="ECO:0000259" key="3">
    <source>
        <dbReference type="Pfam" id="PF00024"/>
    </source>
</evidence>
<gene>
    <name evidence="6" type="ORF">AMS68_007926</name>
</gene>
<dbReference type="InterPro" id="IPR013783">
    <property type="entry name" value="Ig-like_fold"/>
</dbReference>
<dbReference type="CDD" id="cd02851">
    <property type="entry name" value="E_set_GO_C"/>
    <property type="match status" value="1"/>
</dbReference>
<dbReference type="PANTHER" id="PTHR32208">
    <property type="entry name" value="SECRETED PROTEIN-RELATED"/>
    <property type="match status" value="1"/>
</dbReference>
<evidence type="ECO:0000256" key="1">
    <source>
        <dbReference type="ARBA" id="ARBA00022729"/>
    </source>
</evidence>
<evidence type="ECO:0000259" key="5">
    <source>
        <dbReference type="Pfam" id="PF09118"/>
    </source>
</evidence>
<accession>A0A6H0Y6F8</accession>
<dbReference type="Gene3D" id="2.130.10.80">
    <property type="entry name" value="Galactose oxidase/kelch, beta-propeller"/>
    <property type="match status" value="1"/>
</dbReference>
<dbReference type="PANTHER" id="PTHR32208:SF56">
    <property type="entry name" value="GALACTOSE OXIDASE-RELATED"/>
    <property type="match status" value="1"/>
</dbReference>
<dbReference type="InterPro" id="IPR003609">
    <property type="entry name" value="Pan_app"/>
</dbReference>
<dbReference type="SUPFAM" id="SSF50965">
    <property type="entry name" value="Galactose oxidase, central domain"/>
    <property type="match status" value="1"/>
</dbReference>
<dbReference type="Proteomes" id="UP000503462">
    <property type="component" value="Chromosome 5"/>
</dbReference>
<feature type="chain" id="PRO_5026353192" description="Apple domain-containing protein" evidence="2">
    <location>
        <begin position="16"/>
        <end position="645"/>
    </location>
</feature>
<organism evidence="6 7">
    <name type="scientific">Peltaster fructicola</name>
    <dbReference type="NCBI Taxonomy" id="286661"/>
    <lineage>
        <taxon>Eukaryota</taxon>
        <taxon>Fungi</taxon>
        <taxon>Dikarya</taxon>
        <taxon>Ascomycota</taxon>
        <taxon>Pezizomycotina</taxon>
        <taxon>Dothideomycetes</taxon>
        <taxon>Dothideomycetes incertae sedis</taxon>
        <taxon>Peltaster</taxon>
    </lineage>
</organism>
<evidence type="ECO:0000313" key="6">
    <source>
        <dbReference type="EMBL" id="QIX02409.1"/>
    </source>
</evidence>
<feature type="domain" description="Galactose oxidase-like Early set" evidence="5">
    <location>
        <begin position="543"/>
        <end position="643"/>
    </location>
</feature>
<dbReference type="SMART" id="SM00612">
    <property type="entry name" value="Kelch"/>
    <property type="match status" value="3"/>
</dbReference>
<feature type="signal peptide" evidence="2">
    <location>
        <begin position="1"/>
        <end position="15"/>
    </location>
</feature>
<dbReference type="InterPro" id="IPR011043">
    <property type="entry name" value="Gal_Oxase/kelch_b-propeller"/>
</dbReference>
<keyword evidence="7" id="KW-1185">Reference proteome</keyword>
<dbReference type="InterPro" id="IPR009880">
    <property type="entry name" value="Glyoxal_oxidase_N"/>
</dbReference>
<dbReference type="AlphaFoldDB" id="A0A6H0Y6F8"/>
<dbReference type="OrthoDB" id="2019572at2759"/>
<reference evidence="6 7" key="1">
    <citation type="journal article" date="2016" name="Sci. Rep.">
        <title>Peltaster fructicola genome reveals evolution from an invasive phytopathogen to an ectophytic parasite.</title>
        <authorList>
            <person name="Xu C."/>
            <person name="Chen H."/>
            <person name="Gleason M.L."/>
            <person name="Xu J.R."/>
            <person name="Liu H."/>
            <person name="Zhang R."/>
            <person name="Sun G."/>
        </authorList>
    </citation>
    <scope>NUCLEOTIDE SEQUENCE [LARGE SCALE GENOMIC DNA]</scope>
    <source>
        <strain evidence="6 7">LNHT1506</strain>
    </source>
</reference>
<feature type="domain" description="Apple" evidence="3">
    <location>
        <begin position="74"/>
        <end position="124"/>
    </location>
</feature>
<evidence type="ECO:0000259" key="4">
    <source>
        <dbReference type="Pfam" id="PF07250"/>
    </source>
</evidence>
<dbReference type="Pfam" id="PF09118">
    <property type="entry name" value="GO-like_E_set"/>
    <property type="match status" value="1"/>
</dbReference>
<dbReference type="InterPro" id="IPR037293">
    <property type="entry name" value="Gal_Oxidase_central_sf"/>
</dbReference>
<dbReference type="Pfam" id="PF01344">
    <property type="entry name" value="Kelch_1"/>
    <property type="match status" value="1"/>
</dbReference>
<dbReference type="InterPro" id="IPR014756">
    <property type="entry name" value="Ig_E-set"/>
</dbReference>
<proteinExistence type="predicted"/>
<protein>
    <recommendedName>
        <fullName evidence="8">Apple domain-containing protein</fullName>
    </recommendedName>
</protein>
<dbReference type="Gene3D" id="2.60.40.10">
    <property type="entry name" value="Immunoglobulins"/>
    <property type="match status" value="1"/>
</dbReference>
<dbReference type="Gene3D" id="3.50.4.10">
    <property type="entry name" value="Hepatocyte Growth Factor"/>
    <property type="match status" value="1"/>
</dbReference>
<dbReference type="InterPro" id="IPR006652">
    <property type="entry name" value="Kelch_1"/>
</dbReference>
<name>A0A6H0Y6F8_9PEZI</name>
<evidence type="ECO:0000256" key="2">
    <source>
        <dbReference type="SAM" id="SignalP"/>
    </source>
</evidence>
<evidence type="ECO:0000313" key="7">
    <source>
        <dbReference type="Proteomes" id="UP000503462"/>
    </source>
</evidence>
<feature type="domain" description="Glyoxal oxidase N-terminal" evidence="4">
    <location>
        <begin position="427"/>
        <end position="508"/>
    </location>
</feature>
<keyword evidence="1 2" id="KW-0732">Signal</keyword>